<evidence type="ECO:0000256" key="4">
    <source>
        <dbReference type="ARBA" id="ARBA00022801"/>
    </source>
</evidence>
<sequence length="395" mass="43584">MVDSSETDVSGVTETASIPDIEPRRETVVLEKGSNLMATLTATGLERNIAYNAIEALRDVFNPRKLRAGQEFDLVYSAPMEDSIELLDELSFQPDAETIVSVSRTDSGFEASSDKVELTTKNNVAAGTIEQSLFLAAERNGVPLPVLMNLIELYSYEVDFQRDIQPGDSFEIMFQELENEKGERVRYGDVLYASMTLSGEEVRLYSFTDSNGETDFYNQQGESYRRALMRTPINGARLSSGFGKRKHPILGYTKMHKGIDFAAPRGTPIFAAGNGTIAKIGRNGGYGNYIRIRHNDSYETAYAHMKGFAKGLKQGARVKQGDVIGYVGTTGASTGPHLHYEILKDNAQVNPIKVKMPSGKKLKGDELNTFLADADILRKQYAELSLDNRKIASAD</sequence>
<evidence type="ECO:0000259" key="8">
    <source>
        <dbReference type="Pfam" id="PF01551"/>
    </source>
</evidence>
<evidence type="ECO:0000256" key="3">
    <source>
        <dbReference type="ARBA" id="ARBA00022723"/>
    </source>
</evidence>
<comment type="cofactor">
    <cofactor evidence="1">
        <name>Zn(2+)</name>
        <dbReference type="ChEBI" id="CHEBI:29105"/>
    </cofactor>
</comment>
<dbReference type="SUPFAM" id="SSF51261">
    <property type="entry name" value="Duplicated hybrid motif"/>
    <property type="match status" value="1"/>
</dbReference>
<dbReference type="CDD" id="cd12797">
    <property type="entry name" value="M23_peptidase"/>
    <property type="match status" value="1"/>
</dbReference>
<name>A0A367VYC7_9PROT</name>
<dbReference type="EMBL" id="JPWF01000026">
    <property type="protein sequence ID" value="RCK30849.1"/>
    <property type="molecule type" value="Genomic_DNA"/>
</dbReference>
<comment type="caution">
    <text evidence="9">The sequence shown here is derived from an EMBL/GenBank/DDBJ whole genome shotgun (WGS) entry which is preliminary data.</text>
</comment>
<evidence type="ECO:0000256" key="6">
    <source>
        <dbReference type="ARBA" id="ARBA00023049"/>
    </source>
</evidence>
<evidence type="ECO:0000313" key="10">
    <source>
        <dbReference type="Proteomes" id="UP000253226"/>
    </source>
</evidence>
<dbReference type="GO" id="GO:0006508">
    <property type="term" value="P:proteolysis"/>
    <property type="evidence" value="ECO:0007669"/>
    <property type="project" value="UniProtKB-KW"/>
</dbReference>
<gene>
    <name evidence="9" type="ORF">TH19_22395</name>
</gene>
<proteinExistence type="predicted"/>
<dbReference type="PANTHER" id="PTHR21666:SF288">
    <property type="entry name" value="CELL DIVISION PROTEIN YTFB"/>
    <property type="match status" value="1"/>
</dbReference>
<keyword evidence="3" id="KW-0479">Metal-binding</keyword>
<feature type="region of interest" description="Disordered" evidence="7">
    <location>
        <begin position="1"/>
        <end position="20"/>
    </location>
</feature>
<dbReference type="Pfam" id="PF01551">
    <property type="entry name" value="Peptidase_M23"/>
    <property type="match status" value="1"/>
</dbReference>
<feature type="domain" description="M23ase beta-sheet core" evidence="8">
    <location>
        <begin position="254"/>
        <end position="351"/>
    </location>
</feature>
<keyword evidence="5" id="KW-0862">Zinc</keyword>
<dbReference type="Gene3D" id="2.70.70.10">
    <property type="entry name" value="Glucose Permease (Domain IIA)"/>
    <property type="match status" value="1"/>
</dbReference>
<dbReference type="GO" id="GO:0046872">
    <property type="term" value="F:metal ion binding"/>
    <property type="evidence" value="ECO:0007669"/>
    <property type="project" value="UniProtKB-KW"/>
</dbReference>
<keyword evidence="4" id="KW-0378">Hydrolase</keyword>
<dbReference type="InterPro" id="IPR050570">
    <property type="entry name" value="Cell_wall_metabolism_enzyme"/>
</dbReference>
<evidence type="ECO:0000313" key="9">
    <source>
        <dbReference type="EMBL" id="RCK30849.1"/>
    </source>
</evidence>
<dbReference type="InterPro" id="IPR016047">
    <property type="entry name" value="M23ase_b-sheet_dom"/>
</dbReference>
<keyword evidence="6" id="KW-0482">Metalloprotease</keyword>
<dbReference type="PANTHER" id="PTHR21666">
    <property type="entry name" value="PEPTIDASE-RELATED"/>
    <property type="match status" value="1"/>
</dbReference>
<evidence type="ECO:0000256" key="2">
    <source>
        <dbReference type="ARBA" id="ARBA00022670"/>
    </source>
</evidence>
<dbReference type="FunFam" id="2.70.70.10:FF:000006">
    <property type="entry name" value="M23 family peptidase"/>
    <property type="match status" value="1"/>
</dbReference>
<evidence type="ECO:0000256" key="1">
    <source>
        <dbReference type="ARBA" id="ARBA00001947"/>
    </source>
</evidence>
<dbReference type="InterPro" id="IPR011055">
    <property type="entry name" value="Dup_hybrid_motif"/>
</dbReference>
<dbReference type="Proteomes" id="UP000253226">
    <property type="component" value="Unassembled WGS sequence"/>
</dbReference>
<organism evidence="9 10">
    <name type="scientific">Thalassospira profundimaris</name>
    <dbReference type="NCBI Taxonomy" id="502049"/>
    <lineage>
        <taxon>Bacteria</taxon>
        <taxon>Pseudomonadati</taxon>
        <taxon>Pseudomonadota</taxon>
        <taxon>Alphaproteobacteria</taxon>
        <taxon>Rhodospirillales</taxon>
        <taxon>Thalassospiraceae</taxon>
        <taxon>Thalassospira</taxon>
    </lineage>
</organism>
<dbReference type="Gene3D" id="3.10.450.350">
    <property type="match status" value="1"/>
</dbReference>
<feature type="compositionally biased region" description="Polar residues" evidence="7">
    <location>
        <begin position="7"/>
        <end position="16"/>
    </location>
</feature>
<dbReference type="AlphaFoldDB" id="A0A367VYC7"/>
<reference evidence="9 10" key="1">
    <citation type="submission" date="2014-07" db="EMBL/GenBank/DDBJ databases">
        <title>Draft genome sequence of Thalassospira profundimaris 35.</title>
        <authorList>
            <person name="Lai Q."/>
            <person name="Shao Z."/>
        </authorList>
    </citation>
    <scope>NUCLEOTIDE SEQUENCE [LARGE SCALE GENOMIC DNA]</scope>
    <source>
        <strain evidence="9 10">35</strain>
    </source>
</reference>
<protein>
    <submittedName>
        <fullName evidence="9">Peptidase M23</fullName>
    </submittedName>
</protein>
<dbReference type="GO" id="GO:0004222">
    <property type="term" value="F:metalloendopeptidase activity"/>
    <property type="evidence" value="ECO:0007669"/>
    <property type="project" value="TreeGrafter"/>
</dbReference>
<accession>A0A367VYC7</accession>
<evidence type="ECO:0000256" key="7">
    <source>
        <dbReference type="SAM" id="MobiDB-lite"/>
    </source>
</evidence>
<evidence type="ECO:0000256" key="5">
    <source>
        <dbReference type="ARBA" id="ARBA00022833"/>
    </source>
</evidence>
<keyword evidence="2" id="KW-0645">Protease</keyword>